<dbReference type="Pfam" id="PF04341">
    <property type="entry name" value="DUF485"/>
    <property type="match status" value="1"/>
</dbReference>
<feature type="transmembrane region" description="Helical" evidence="1">
    <location>
        <begin position="27"/>
        <end position="48"/>
    </location>
</feature>
<keyword evidence="1" id="KW-0472">Membrane</keyword>
<evidence type="ECO:0000256" key="1">
    <source>
        <dbReference type="SAM" id="Phobius"/>
    </source>
</evidence>
<evidence type="ECO:0000313" key="3">
    <source>
        <dbReference type="Proteomes" id="UP000278006"/>
    </source>
</evidence>
<dbReference type="EMBL" id="RDQO01000004">
    <property type="protein sequence ID" value="RMX05011.1"/>
    <property type="molecule type" value="Genomic_DNA"/>
</dbReference>
<dbReference type="PANTHER" id="PTHR38598:SF1">
    <property type="entry name" value="INNER MEMBRANE PROTEIN YJCH"/>
    <property type="match status" value="1"/>
</dbReference>
<comment type="caution">
    <text evidence="2">The sequence shown here is derived from an EMBL/GenBank/DDBJ whole genome shotgun (WGS) entry which is preliminary data.</text>
</comment>
<dbReference type="PANTHER" id="PTHR38598">
    <property type="entry name" value="INNER MEMBRANE PROTEIN YJCH"/>
    <property type="match status" value="1"/>
</dbReference>
<dbReference type="AlphaFoldDB" id="A0A3M6QQC9"/>
<keyword evidence="1" id="KW-0812">Transmembrane</keyword>
<dbReference type="Proteomes" id="UP000278006">
    <property type="component" value="Unassembled WGS sequence"/>
</dbReference>
<keyword evidence="3" id="KW-1185">Reference proteome</keyword>
<gene>
    <name evidence="2" type="ORF">D8I35_14270</name>
</gene>
<evidence type="ECO:0000313" key="2">
    <source>
        <dbReference type="EMBL" id="RMX05011.1"/>
    </source>
</evidence>
<sequence length="103" mass="11270">MSTSSDVVAKVVNHPRYQELLKRRGRISMAFFVVTWVIYAGYILTLAYNPALMARPVGAMTMTVGVFGAVLVCLSAVILIAAYVYISNKVFDPLLAAVLKDVQ</sequence>
<keyword evidence="1" id="KW-1133">Transmembrane helix</keyword>
<dbReference type="RefSeq" id="WP_122230479.1">
    <property type="nucleotide sequence ID" value="NZ_RDQO01000004.1"/>
</dbReference>
<protein>
    <submittedName>
        <fullName evidence="2">DUF485 domain-containing protein</fullName>
    </submittedName>
</protein>
<proteinExistence type="predicted"/>
<dbReference type="OrthoDB" id="5297034at2"/>
<reference evidence="2 3" key="1">
    <citation type="submission" date="2018-10" db="EMBL/GenBank/DDBJ databases">
        <title>Draft genome of Cortibacter populi DSM10536.</title>
        <authorList>
            <person name="Bernier A.-M."/>
            <person name="Bernard K."/>
        </authorList>
    </citation>
    <scope>NUCLEOTIDE SEQUENCE [LARGE SCALE GENOMIC DNA]</scope>
    <source>
        <strain evidence="2 3">DSM 105136</strain>
    </source>
</reference>
<name>A0A3M6QQC9_9BURK</name>
<accession>A0A3M6QQC9</accession>
<feature type="transmembrane region" description="Helical" evidence="1">
    <location>
        <begin position="60"/>
        <end position="86"/>
    </location>
</feature>
<dbReference type="GO" id="GO:0005886">
    <property type="term" value="C:plasma membrane"/>
    <property type="evidence" value="ECO:0007669"/>
    <property type="project" value="TreeGrafter"/>
</dbReference>
<dbReference type="InterPro" id="IPR052959">
    <property type="entry name" value="Inner_membrane_assoc"/>
</dbReference>
<organism evidence="2 3">
    <name type="scientific">Corticibacter populi</name>
    <dbReference type="NCBI Taxonomy" id="1550736"/>
    <lineage>
        <taxon>Bacteria</taxon>
        <taxon>Pseudomonadati</taxon>
        <taxon>Pseudomonadota</taxon>
        <taxon>Betaproteobacteria</taxon>
        <taxon>Burkholderiales</taxon>
        <taxon>Comamonadaceae</taxon>
        <taxon>Corticibacter</taxon>
    </lineage>
</organism>
<dbReference type="InterPro" id="IPR007436">
    <property type="entry name" value="DUF485"/>
</dbReference>